<dbReference type="InterPro" id="IPR027417">
    <property type="entry name" value="P-loop_NTPase"/>
</dbReference>
<evidence type="ECO:0000256" key="1">
    <source>
        <dbReference type="ARBA" id="ARBA00004572"/>
    </source>
</evidence>
<feature type="domain" description="AAA+ ATPase" evidence="7">
    <location>
        <begin position="870"/>
        <end position="1004"/>
    </location>
</feature>
<dbReference type="InterPro" id="IPR051701">
    <property type="entry name" value="Mito_OM_Translocase_MSP1"/>
</dbReference>
<evidence type="ECO:0000256" key="2">
    <source>
        <dbReference type="ARBA" id="ARBA00022741"/>
    </source>
</evidence>
<dbReference type="PANTHER" id="PTHR45644:SF56">
    <property type="entry name" value="AAA ATPASE, PUTATIVE (AFU_ORTHOLOGUE AFUA_2G12920)-RELATED"/>
    <property type="match status" value="1"/>
</dbReference>
<evidence type="ECO:0000313" key="8">
    <source>
        <dbReference type="EMBL" id="KAF2116662.1"/>
    </source>
</evidence>
<dbReference type="Proteomes" id="UP000799770">
    <property type="component" value="Unassembled WGS sequence"/>
</dbReference>
<dbReference type="Pfam" id="PF00004">
    <property type="entry name" value="AAA"/>
    <property type="match status" value="1"/>
</dbReference>
<dbReference type="Gene3D" id="1.10.8.60">
    <property type="match status" value="1"/>
</dbReference>
<dbReference type="GO" id="GO:0005524">
    <property type="term" value="F:ATP binding"/>
    <property type="evidence" value="ECO:0007669"/>
    <property type="project" value="UniProtKB-KW"/>
</dbReference>
<dbReference type="InterPro" id="IPR041569">
    <property type="entry name" value="AAA_lid_3"/>
</dbReference>
<feature type="region of interest" description="Disordered" evidence="6">
    <location>
        <begin position="206"/>
        <end position="265"/>
    </location>
</feature>
<keyword evidence="4" id="KW-0067">ATP-binding</keyword>
<feature type="compositionally biased region" description="Basic and acidic residues" evidence="6">
    <location>
        <begin position="241"/>
        <end position="265"/>
    </location>
</feature>
<evidence type="ECO:0000259" key="7">
    <source>
        <dbReference type="SMART" id="SM00382"/>
    </source>
</evidence>
<gene>
    <name evidence="8" type="ORF">BDV96DRAFT_572618</name>
</gene>
<keyword evidence="3" id="KW-0472">Membrane</keyword>
<feature type="region of interest" description="Disordered" evidence="6">
    <location>
        <begin position="1"/>
        <end position="108"/>
    </location>
</feature>
<feature type="compositionally biased region" description="Basic and acidic residues" evidence="6">
    <location>
        <begin position="59"/>
        <end position="90"/>
    </location>
</feature>
<keyword evidence="5" id="KW-0496">Mitochondrion</keyword>
<sequence length="1161" mass="127321">MYAAIQPAVRSSATRQPARIITSRRYPLAHRLRSLHSTRPLAQSSNPPSSTDGAPVSDPKNKVEDRAAEEPAEDPERLAQKLQRSREATRRYSSALKRTQRRNRTQQDLPPILVPNWFLRRNVRLREDVGQSSLDGPETRYCALSLADARTGDHGTCLIPFGHIEEGVRGVSAFFVAMWKTPPTRFAGFKERPHFAGELEKRLGVAGEDSSAYAEEEVEAEQDNGHVQGPTANKSRAPAGGHHDTSIAEPEGRERAQPGRRDAHEDISPLVLTEIRATMAAALSAVQPSISDSFPASKSNIILLSPSSGQPAMLESLVCTTAADLGADVVSLDAQDLAQLGGDYLGEGPEPSPHSIRALGYATYKEPPEISRELVDSMLFGPEGSEEDPDMFGSDSPPSSRVRGIVIPGLPGSSLFGSLTKTLSSIRIPGSTQGGVFGEGTSDQPTRTEQEVQLEDLKITTLLEALIDSTHIKRSQSPPPAEKAKRRSSIVWKAPLSSNPHGPGFFDPAMVSEGKELDFTSYLPPGRSLHTGFTIKVGPSLRPPTIPTRPKVIHVRDIKELSTTYYGGRIIEKLEEVVRKRRIAGESIIVVGTTAPKETLSRLATNGVRIVQSESEAGFFRTIVVPPNLARPALDVVDESGEPPEAPTRNLDGTKRQQVSLSEQRRIRHINTRHIERMLQSLDPPSTSNIADTDRSIKQQMRFIPLMPESYSSSLLTYDEVHRISLTALGLHLLEPSNSQLSWAHVALAIGLLKSSDQLKLDSIGNRNFSGNAESAPMNEFDRREKRVIAEHMAEKRRKEGKSVDRAVLMAAANNYEKRLAHGIADPSQIKTTFDRVHVSKDTIEAIRTLTSLSMLRPDAFNYGVLATDKISGMLLYGPPGTGKTLLVRAVAKESGSTVLEVSGSEINDKYVGEGEKNVRAIFSLAKKLSPCIVFLDEADAVLGTRDGSRQRVSHREIINQFLKEWDGLNDQGIFVMVATNRPFDLDDAVIRRLPRRVLVDLPTEEDRKAILKIHLRGEQLDPSVDFDDLAKRTPLYSGSDLKNVAVSAALACVGEENEVAAIAAANAVSELSEGVNPSSEPPQLVRGQKYEFPEKRTLHLRHFEKALQEVSASINEDMSSLNAIKKFDEQYGDRKGRRKKKAYGFGASEQVNESAARVRS</sequence>
<name>A0A6A5ZB14_9PLEO</name>
<dbReference type="Pfam" id="PF24581">
    <property type="entry name" value="DUF7608"/>
    <property type="match status" value="1"/>
</dbReference>
<dbReference type="AlphaFoldDB" id="A0A6A5ZB14"/>
<evidence type="ECO:0000256" key="6">
    <source>
        <dbReference type="SAM" id="MobiDB-lite"/>
    </source>
</evidence>
<evidence type="ECO:0000256" key="4">
    <source>
        <dbReference type="ARBA" id="ARBA00022840"/>
    </source>
</evidence>
<dbReference type="Pfam" id="PF17862">
    <property type="entry name" value="AAA_lid_3"/>
    <property type="match status" value="1"/>
</dbReference>
<dbReference type="InterPro" id="IPR003960">
    <property type="entry name" value="ATPase_AAA_CS"/>
</dbReference>
<evidence type="ECO:0000313" key="9">
    <source>
        <dbReference type="Proteomes" id="UP000799770"/>
    </source>
</evidence>
<accession>A0A6A5ZB14</accession>
<evidence type="ECO:0000256" key="5">
    <source>
        <dbReference type="ARBA" id="ARBA00023128"/>
    </source>
</evidence>
<dbReference type="Gene3D" id="3.40.50.300">
    <property type="entry name" value="P-loop containing nucleotide triphosphate hydrolases"/>
    <property type="match status" value="1"/>
</dbReference>
<dbReference type="PANTHER" id="PTHR45644">
    <property type="entry name" value="AAA ATPASE, PUTATIVE (AFU_ORTHOLOGUE AFUA_2G12920)-RELATED-RELATED"/>
    <property type="match status" value="1"/>
</dbReference>
<keyword evidence="9" id="KW-1185">Reference proteome</keyword>
<reference evidence="8" key="1">
    <citation type="journal article" date="2020" name="Stud. Mycol.">
        <title>101 Dothideomycetes genomes: a test case for predicting lifestyles and emergence of pathogens.</title>
        <authorList>
            <person name="Haridas S."/>
            <person name="Albert R."/>
            <person name="Binder M."/>
            <person name="Bloem J."/>
            <person name="Labutti K."/>
            <person name="Salamov A."/>
            <person name="Andreopoulos B."/>
            <person name="Baker S."/>
            <person name="Barry K."/>
            <person name="Bills G."/>
            <person name="Bluhm B."/>
            <person name="Cannon C."/>
            <person name="Castanera R."/>
            <person name="Culley D."/>
            <person name="Daum C."/>
            <person name="Ezra D."/>
            <person name="Gonzalez J."/>
            <person name="Henrissat B."/>
            <person name="Kuo A."/>
            <person name="Liang C."/>
            <person name="Lipzen A."/>
            <person name="Lutzoni F."/>
            <person name="Magnuson J."/>
            <person name="Mondo S."/>
            <person name="Nolan M."/>
            <person name="Ohm R."/>
            <person name="Pangilinan J."/>
            <person name="Park H.-J."/>
            <person name="Ramirez L."/>
            <person name="Alfaro M."/>
            <person name="Sun H."/>
            <person name="Tritt A."/>
            <person name="Yoshinaga Y."/>
            <person name="Zwiers L.-H."/>
            <person name="Turgeon B."/>
            <person name="Goodwin S."/>
            <person name="Spatafora J."/>
            <person name="Crous P."/>
            <person name="Grigoriev I."/>
        </authorList>
    </citation>
    <scope>NUCLEOTIDE SEQUENCE</scope>
    <source>
        <strain evidence="8">CBS 627.86</strain>
    </source>
</reference>
<protein>
    <recommendedName>
        <fullName evidence="7">AAA+ ATPase domain-containing protein</fullName>
    </recommendedName>
</protein>
<dbReference type="PROSITE" id="PS00674">
    <property type="entry name" value="AAA"/>
    <property type="match status" value="1"/>
</dbReference>
<organism evidence="8 9">
    <name type="scientific">Lophiotrema nucula</name>
    <dbReference type="NCBI Taxonomy" id="690887"/>
    <lineage>
        <taxon>Eukaryota</taxon>
        <taxon>Fungi</taxon>
        <taxon>Dikarya</taxon>
        <taxon>Ascomycota</taxon>
        <taxon>Pezizomycotina</taxon>
        <taxon>Dothideomycetes</taxon>
        <taxon>Pleosporomycetidae</taxon>
        <taxon>Pleosporales</taxon>
        <taxon>Lophiotremataceae</taxon>
        <taxon>Lophiotrema</taxon>
    </lineage>
</organism>
<dbReference type="InterPro" id="IPR003593">
    <property type="entry name" value="AAA+_ATPase"/>
</dbReference>
<dbReference type="OrthoDB" id="39734at2759"/>
<evidence type="ECO:0000256" key="3">
    <source>
        <dbReference type="ARBA" id="ARBA00022787"/>
    </source>
</evidence>
<keyword evidence="3" id="KW-1000">Mitochondrion outer membrane</keyword>
<dbReference type="InterPro" id="IPR056027">
    <property type="entry name" value="DUF7608"/>
</dbReference>
<dbReference type="InterPro" id="IPR003959">
    <property type="entry name" value="ATPase_AAA_core"/>
</dbReference>
<proteinExistence type="predicted"/>
<feature type="compositionally biased region" description="Polar residues" evidence="6">
    <location>
        <begin position="37"/>
        <end position="52"/>
    </location>
</feature>
<dbReference type="EMBL" id="ML977320">
    <property type="protein sequence ID" value="KAF2116662.1"/>
    <property type="molecule type" value="Genomic_DNA"/>
</dbReference>
<dbReference type="SUPFAM" id="SSF52540">
    <property type="entry name" value="P-loop containing nucleoside triphosphate hydrolases"/>
    <property type="match status" value="1"/>
</dbReference>
<feature type="compositionally biased region" description="Basic residues" evidence="6">
    <location>
        <begin position="27"/>
        <end position="36"/>
    </location>
</feature>
<dbReference type="GO" id="GO:0016887">
    <property type="term" value="F:ATP hydrolysis activity"/>
    <property type="evidence" value="ECO:0007669"/>
    <property type="project" value="InterPro"/>
</dbReference>
<keyword evidence="2" id="KW-0547">Nucleotide-binding</keyword>
<dbReference type="SMART" id="SM00382">
    <property type="entry name" value="AAA"/>
    <property type="match status" value="1"/>
</dbReference>
<comment type="subcellular location">
    <subcellularLocation>
        <location evidence="1">Mitochondrion outer membrane</location>
        <topology evidence="1">Single-pass membrane protein</topology>
    </subcellularLocation>
</comment>
<dbReference type="GO" id="GO:0005741">
    <property type="term" value="C:mitochondrial outer membrane"/>
    <property type="evidence" value="ECO:0007669"/>
    <property type="project" value="UniProtKB-SubCell"/>
</dbReference>